<feature type="transmembrane region" description="Helical" evidence="1">
    <location>
        <begin position="101"/>
        <end position="125"/>
    </location>
</feature>
<evidence type="ECO:0000313" key="3">
    <source>
        <dbReference type="Proteomes" id="UP000575985"/>
    </source>
</evidence>
<keyword evidence="1" id="KW-0472">Membrane</keyword>
<keyword evidence="3" id="KW-1185">Reference proteome</keyword>
<dbReference type="Proteomes" id="UP000575985">
    <property type="component" value="Unassembled WGS sequence"/>
</dbReference>
<protein>
    <submittedName>
        <fullName evidence="2">Uncharacterized protein</fullName>
    </submittedName>
</protein>
<feature type="transmembrane region" description="Helical" evidence="1">
    <location>
        <begin position="68"/>
        <end position="89"/>
    </location>
</feature>
<dbReference type="EMBL" id="JACCFO010000001">
    <property type="protein sequence ID" value="NYI98767.1"/>
    <property type="molecule type" value="Genomic_DNA"/>
</dbReference>
<accession>A0A853BWB3</accession>
<comment type="caution">
    <text evidence="2">The sequence shown here is derived from an EMBL/GenBank/DDBJ whole genome shotgun (WGS) entry which is preliminary data.</text>
</comment>
<name>A0A853BWB3_9ACTN</name>
<dbReference type="AlphaFoldDB" id="A0A853BWB3"/>
<evidence type="ECO:0000313" key="2">
    <source>
        <dbReference type="EMBL" id="NYI98767.1"/>
    </source>
</evidence>
<gene>
    <name evidence="2" type="ORF">HNR12_005044</name>
</gene>
<dbReference type="PANTHER" id="PTHR32024:SF1">
    <property type="entry name" value="KTR SYSTEM POTASSIUM UPTAKE PROTEIN B"/>
    <property type="match status" value="1"/>
</dbReference>
<sequence>MIGRGSASDVSRWSRLLLRGRLGLESSLHRLPGWGRPPQLTAAAFAAVVALGTALLTLPAATETGESAGWLTALFTATSAVCVTGLIIVDTPVYWSAFGEVVILGLIQVGGFGIMSLATMLSLLVTRRVRLR</sequence>
<keyword evidence="1" id="KW-0812">Transmembrane</keyword>
<dbReference type="PANTHER" id="PTHR32024">
    <property type="entry name" value="TRK SYSTEM POTASSIUM UPTAKE PROTEIN TRKG-RELATED"/>
    <property type="match status" value="1"/>
</dbReference>
<keyword evidence="1" id="KW-1133">Transmembrane helix</keyword>
<evidence type="ECO:0000256" key="1">
    <source>
        <dbReference type="SAM" id="Phobius"/>
    </source>
</evidence>
<proteinExistence type="predicted"/>
<organism evidence="2 3">
    <name type="scientific">Streptomonospora nanhaiensis</name>
    <dbReference type="NCBI Taxonomy" id="1323731"/>
    <lineage>
        <taxon>Bacteria</taxon>
        <taxon>Bacillati</taxon>
        <taxon>Actinomycetota</taxon>
        <taxon>Actinomycetes</taxon>
        <taxon>Streptosporangiales</taxon>
        <taxon>Nocardiopsidaceae</taxon>
        <taxon>Streptomonospora</taxon>
    </lineage>
</organism>
<feature type="transmembrane region" description="Helical" evidence="1">
    <location>
        <begin position="40"/>
        <end position="61"/>
    </location>
</feature>
<reference evidence="2 3" key="1">
    <citation type="submission" date="2020-07" db="EMBL/GenBank/DDBJ databases">
        <title>Sequencing the genomes of 1000 actinobacteria strains.</title>
        <authorList>
            <person name="Klenk H.-P."/>
        </authorList>
    </citation>
    <scope>NUCLEOTIDE SEQUENCE [LARGE SCALE GENOMIC DNA]</scope>
    <source>
        <strain evidence="2 3">DSM 45927</strain>
    </source>
</reference>